<dbReference type="InterPro" id="IPR001163">
    <property type="entry name" value="Sm_dom_euk/arc"/>
</dbReference>
<dbReference type="Proteomes" id="UP001301769">
    <property type="component" value="Unassembled WGS sequence"/>
</dbReference>
<dbReference type="Gene3D" id="3.30.70.330">
    <property type="match status" value="1"/>
</dbReference>
<proteinExistence type="inferred from homology"/>
<keyword evidence="5" id="KW-0507">mRNA processing</keyword>
<keyword evidence="14" id="KW-1185">Reference proteome</keyword>
<evidence type="ECO:0000256" key="5">
    <source>
        <dbReference type="ARBA" id="ARBA00022664"/>
    </source>
</evidence>
<evidence type="ECO:0000256" key="1">
    <source>
        <dbReference type="ARBA" id="ARBA00004123"/>
    </source>
</evidence>
<reference evidence="13" key="1">
    <citation type="journal article" date="2023" name="Mol. Phylogenet. Evol.">
        <title>Genome-scale phylogeny and comparative genomics of the fungal order Sordariales.</title>
        <authorList>
            <person name="Hensen N."/>
            <person name="Bonometti L."/>
            <person name="Westerberg I."/>
            <person name="Brannstrom I.O."/>
            <person name="Guillou S."/>
            <person name="Cros-Aarteil S."/>
            <person name="Calhoun S."/>
            <person name="Haridas S."/>
            <person name="Kuo A."/>
            <person name="Mondo S."/>
            <person name="Pangilinan J."/>
            <person name="Riley R."/>
            <person name="LaButti K."/>
            <person name="Andreopoulos B."/>
            <person name="Lipzen A."/>
            <person name="Chen C."/>
            <person name="Yan M."/>
            <person name="Daum C."/>
            <person name="Ng V."/>
            <person name="Clum A."/>
            <person name="Steindorff A."/>
            <person name="Ohm R.A."/>
            <person name="Martin F."/>
            <person name="Silar P."/>
            <person name="Natvig D.O."/>
            <person name="Lalanne C."/>
            <person name="Gautier V."/>
            <person name="Ament-Velasquez S.L."/>
            <person name="Kruys A."/>
            <person name="Hutchinson M.I."/>
            <person name="Powell A.J."/>
            <person name="Barry K."/>
            <person name="Miller A.N."/>
            <person name="Grigoriev I.V."/>
            <person name="Debuchy R."/>
            <person name="Gladieux P."/>
            <person name="Hiltunen Thoren M."/>
            <person name="Johannesson H."/>
        </authorList>
    </citation>
    <scope>NUCLEOTIDE SEQUENCE</scope>
    <source>
        <strain evidence="13">PSN293</strain>
    </source>
</reference>
<dbReference type="GO" id="GO:0005682">
    <property type="term" value="C:U5 snRNP"/>
    <property type="evidence" value="ECO:0007669"/>
    <property type="project" value="TreeGrafter"/>
</dbReference>
<keyword evidence="8" id="KW-0539">Nucleus</keyword>
<dbReference type="GO" id="GO:0005685">
    <property type="term" value="C:U1 snRNP"/>
    <property type="evidence" value="ECO:0007669"/>
    <property type="project" value="TreeGrafter"/>
</dbReference>
<dbReference type="PANTHER" id="PTHR10701">
    <property type="entry name" value="SMALL NUCLEAR RIBONUCLEOPROTEIN-ASSOCIATED PROTEIN B AND N"/>
    <property type="match status" value="1"/>
</dbReference>
<name>A0AAN6Y776_9PEZI</name>
<dbReference type="InterPro" id="IPR050914">
    <property type="entry name" value="snRNP_SmB/NAA38-like"/>
</dbReference>
<evidence type="ECO:0000256" key="4">
    <source>
        <dbReference type="ARBA" id="ARBA00022490"/>
    </source>
</evidence>
<comment type="subcellular location">
    <subcellularLocation>
        <location evidence="2">Cytoplasm</location>
    </subcellularLocation>
    <subcellularLocation>
        <location evidence="1">Nucleus</location>
    </subcellularLocation>
</comment>
<evidence type="ECO:0000256" key="10">
    <source>
        <dbReference type="ARBA" id="ARBA00041355"/>
    </source>
</evidence>
<evidence type="ECO:0000259" key="12">
    <source>
        <dbReference type="Pfam" id="PF01423"/>
    </source>
</evidence>
<dbReference type="GO" id="GO:0005686">
    <property type="term" value="C:U2 snRNP"/>
    <property type="evidence" value="ECO:0007669"/>
    <property type="project" value="TreeGrafter"/>
</dbReference>
<dbReference type="InterPro" id="IPR012677">
    <property type="entry name" value="Nucleotide-bd_a/b_plait_sf"/>
</dbReference>
<evidence type="ECO:0000256" key="7">
    <source>
        <dbReference type="ARBA" id="ARBA00023187"/>
    </source>
</evidence>
<evidence type="ECO:0000256" key="2">
    <source>
        <dbReference type="ARBA" id="ARBA00004496"/>
    </source>
</evidence>
<dbReference type="GO" id="GO:0071004">
    <property type="term" value="C:U2-type prespliceosome"/>
    <property type="evidence" value="ECO:0007669"/>
    <property type="project" value="TreeGrafter"/>
</dbReference>
<feature type="region of interest" description="Disordered" evidence="11">
    <location>
        <begin position="20"/>
        <end position="52"/>
    </location>
</feature>
<evidence type="ECO:0000313" key="14">
    <source>
        <dbReference type="Proteomes" id="UP001301769"/>
    </source>
</evidence>
<dbReference type="InterPro" id="IPR035979">
    <property type="entry name" value="RBD_domain_sf"/>
</dbReference>
<gene>
    <name evidence="13" type="ORF">QBC37DRAFT_374263</name>
</gene>
<dbReference type="GO" id="GO:0005687">
    <property type="term" value="C:U4 snRNP"/>
    <property type="evidence" value="ECO:0007669"/>
    <property type="project" value="TreeGrafter"/>
</dbReference>
<comment type="similarity">
    <text evidence="3">Belongs to the snRNP SmB/SmN family.</text>
</comment>
<dbReference type="GO" id="GO:0003723">
    <property type="term" value="F:RNA binding"/>
    <property type="evidence" value="ECO:0007669"/>
    <property type="project" value="UniProtKB-KW"/>
</dbReference>
<dbReference type="SUPFAM" id="SSF50182">
    <property type="entry name" value="Sm-like ribonucleoproteins"/>
    <property type="match status" value="1"/>
</dbReference>
<dbReference type="GO" id="GO:0070990">
    <property type="term" value="F:snRNP binding"/>
    <property type="evidence" value="ECO:0007669"/>
    <property type="project" value="TreeGrafter"/>
</dbReference>
<reference evidence="13" key="2">
    <citation type="submission" date="2023-05" db="EMBL/GenBank/DDBJ databases">
        <authorList>
            <consortium name="Lawrence Berkeley National Laboratory"/>
            <person name="Steindorff A."/>
            <person name="Hensen N."/>
            <person name="Bonometti L."/>
            <person name="Westerberg I."/>
            <person name="Brannstrom I.O."/>
            <person name="Guillou S."/>
            <person name="Cros-Aarteil S."/>
            <person name="Calhoun S."/>
            <person name="Haridas S."/>
            <person name="Kuo A."/>
            <person name="Mondo S."/>
            <person name="Pangilinan J."/>
            <person name="Riley R."/>
            <person name="Labutti K."/>
            <person name="Andreopoulos B."/>
            <person name="Lipzen A."/>
            <person name="Chen C."/>
            <person name="Yanf M."/>
            <person name="Daum C."/>
            <person name="Ng V."/>
            <person name="Clum A."/>
            <person name="Ohm R."/>
            <person name="Martin F."/>
            <person name="Silar P."/>
            <person name="Natvig D."/>
            <person name="Lalanne C."/>
            <person name="Gautier V."/>
            <person name="Ament-Velasquez S.L."/>
            <person name="Kruys A."/>
            <person name="Hutchinson M.I."/>
            <person name="Powell A.J."/>
            <person name="Barry K."/>
            <person name="Miller A.N."/>
            <person name="Grigoriev I.V."/>
            <person name="Debuchy R."/>
            <person name="Gladieux P."/>
            <person name="Thoren M.H."/>
            <person name="Johannesson H."/>
        </authorList>
    </citation>
    <scope>NUCLEOTIDE SEQUENCE</scope>
    <source>
        <strain evidence="13">PSN293</strain>
    </source>
</reference>
<dbReference type="PANTHER" id="PTHR10701:SF0">
    <property type="entry name" value="SMALL NUCLEAR RIBONUCLEOPROTEIN-ASSOCIATED PROTEIN B"/>
    <property type="match status" value="1"/>
</dbReference>
<keyword evidence="9" id="KW-0687">Ribonucleoprotein</keyword>
<evidence type="ECO:0000256" key="3">
    <source>
        <dbReference type="ARBA" id="ARBA00009123"/>
    </source>
</evidence>
<dbReference type="Pfam" id="PF01423">
    <property type="entry name" value="LSM"/>
    <property type="match status" value="1"/>
</dbReference>
<dbReference type="SUPFAM" id="SSF54928">
    <property type="entry name" value="RNA-binding domain, RBD"/>
    <property type="match status" value="1"/>
</dbReference>
<dbReference type="GO" id="GO:0000398">
    <property type="term" value="P:mRNA splicing, via spliceosome"/>
    <property type="evidence" value="ECO:0007669"/>
    <property type="project" value="TreeGrafter"/>
</dbReference>
<comment type="caution">
    <text evidence="13">The sequence shown here is derived from an EMBL/GenBank/DDBJ whole genome shotgun (WGS) entry which is preliminary data.</text>
</comment>
<keyword evidence="6" id="KW-0694">RNA-binding</keyword>
<dbReference type="GO" id="GO:0005737">
    <property type="term" value="C:cytoplasm"/>
    <property type="evidence" value="ECO:0007669"/>
    <property type="project" value="UniProtKB-SubCell"/>
</dbReference>
<evidence type="ECO:0000256" key="11">
    <source>
        <dbReference type="SAM" id="MobiDB-lite"/>
    </source>
</evidence>
<evidence type="ECO:0000313" key="13">
    <source>
        <dbReference type="EMBL" id="KAK4213165.1"/>
    </source>
</evidence>
<protein>
    <recommendedName>
        <fullName evidence="10">Sm protein B</fullName>
    </recommendedName>
</protein>
<feature type="domain" description="Sm" evidence="12">
    <location>
        <begin position="317"/>
        <end position="356"/>
    </location>
</feature>
<keyword evidence="7" id="KW-0508">mRNA splicing</keyword>
<keyword evidence="4" id="KW-0963">Cytoplasm</keyword>
<evidence type="ECO:0000256" key="6">
    <source>
        <dbReference type="ARBA" id="ARBA00022884"/>
    </source>
</evidence>
<evidence type="ECO:0000256" key="8">
    <source>
        <dbReference type="ARBA" id="ARBA00023242"/>
    </source>
</evidence>
<dbReference type="InterPro" id="IPR010920">
    <property type="entry name" value="LSM_dom_sf"/>
</dbReference>
<dbReference type="GO" id="GO:0071013">
    <property type="term" value="C:catalytic step 2 spliceosome"/>
    <property type="evidence" value="ECO:0007669"/>
    <property type="project" value="TreeGrafter"/>
</dbReference>
<dbReference type="Gene3D" id="2.30.30.100">
    <property type="match status" value="1"/>
</dbReference>
<dbReference type="GO" id="GO:0046540">
    <property type="term" value="C:U4/U6 x U5 tri-snRNP complex"/>
    <property type="evidence" value="ECO:0007669"/>
    <property type="project" value="TreeGrafter"/>
</dbReference>
<evidence type="ECO:0000256" key="9">
    <source>
        <dbReference type="ARBA" id="ARBA00023274"/>
    </source>
</evidence>
<dbReference type="AlphaFoldDB" id="A0AAN6Y776"/>
<organism evidence="13 14">
    <name type="scientific">Rhypophila decipiens</name>
    <dbReference type="NCBI Taxonomy" id="261697"/>
    <lineage>
        <taxon>Eukaryota</taxon>
        <taxon>Fungi</taxon>
        <taxon>Dikarya</taxon>
        <taxon>Ascomycota</taxon>
        <taxon>Pezizomycotina</taxon>
        <taxon>Sordariomycetes</taxon>
        <taxon>Sordariomycetidae</taxon>
        <taxon>Sordariales</taxon>
        <taxon>Naviculisporaceae</taxon>
        <taxon>Rhypophila</taxon>
    </lineage>
</organism>
<dbReference type="EMBL" id="MU858113">
    <property type="protein sequence ID" value="KAK4213165.1"/>
    <property type="molecule type" value="Genomic_DNA"/>
</dbReference>
<sequence>MPKRWLLTIGKVPHYLTAGSDDPLPQVPISPDYPQSHLERRRRDRDRNYDHESSNCFADKIRSRLKIGYLFKERNIANNAHVTLRTSRPGADFGTACRDQISQAELKGLHQPRAARKAAQLLRSEAVKNRQVRAEASSSHPNQVPVHRLHVGNIRFSITGEDLRAVVSPFGELERVLRGLDRSISLAGFKLCRAEQVCQPESEGRLSDDGAFGTKYPHILAQERIMFALANPPEAVGPVASRATLPEIHHHRRPRPVYHLRAREAPLQGGQPRFSRAFRWRPVWKLTSPDARENDQCAPPDVEDWFHPQVESPEWGYSDYRMRVTLLDGRQMTGQILAFDMYRNLVLADTEEFHVGAAGADLGADMAQEDCTLTIRQPAVEMPASIEVVGAALTYMNLVLADTEEFRKNKRKQTRSGIAR</sequence>
<accession>A0AAN6Y776</accession>